<feature type="non-terminal residue" evidence="13">
    <location>
        <position position="1681"/>
    </location>
</feature>
<dbReference type="GO" id="GO:0061630">
    <property type="term" value="F:ubiquitin protein ligase activity"/>
    <property type="evidence" value="ECO:0007669"/>
    <property type="project" value="UniProtKB-UniRule"/>
</dbReference>
<dbReference type="GO" id="GO:0016567">
    <property type="term" value="P:protein ubiquitination"/>
    <property type="evidence" value="ECO:0007669"/>
    <property type="project" value="UniProtKB-UniRule"/>
</dbReference>
<gene>
    <name evidence="13" type="ORF">ONB1V03_LOCUS12115</name>
</gene>
<evidence type="ECO:0000256" key="9">
    <source>
        <dbReference type="PROSITE-ProRule" id="PRU00508"/>
    </source>
</evidence>
<evidence type="ECO:0000256" key="5">
    <source>
        <dbReference type="ARBA" id="ARBA00022771"/>
    </source>
</evidence>
<dbReference type="InterPro" id="IPR039164">
    <property type="entry name" value="UBR1-like"/>
</dbReference>
<proteinExistence type="inferred from homology"/>
<dbReference type="GO" id="GO:0000151">
    <property type="term" value="C:ubiquitin ligase complex"/>
    <property type="evidence" value="ECO:0007669"/>
    <property type="project" value="TreeGrafter"/>
</dbReference>
<dbReference type="GO" id="GO:0071596">
    <property type="term" value="P:ubiquitin-dependent protein catabolic process via the N-end rule pathway"/>
    <property type="evidence" value="ECO:0007669"/>
    <property type="project" value="UniProtKB-UniRule"/>
</dbReference>
<evidence type="ECO:0000256" key="1">
    <source>
        <dbReference type="ARBA" id="ARBA00000900"/>
    </source>
</evidence>
<dbReference type="Pfam" id="PF02617">
    <property type="entry name" value="ClpS"/>
    <property type="match status" value="1"/>
</dbReference>
<feature type="zinc finger region" description="UBR-type" evidence="9">
    <location>
        <begin position="100"/>
        <end position="172"/>
    </location>
</feature>
<name>A0A7R9M9C3_9ACAR</name>
<feature type="compositionally biased region" description="Basic and acidic residues" evidence="11">
    <location>
        <begin position="1018"/>
        <end position="1027"/>
    </location>
</feature>
<dbReference type="Pfam" id="PF02207">
    <property type="entry name" value="zf-UBR"/>
    <property type="match status" value="1"/>
</dbReference>
<comment type="pathway">
    <text evidence="2 10">Protein modification; protein ubiquitination.</text>
</comment>
<evidence type="ECO:0000256" key="7">
    <source>
        <dbReference type="ARBA" id="ARBA00022833"/>
    </source>
</evidence>
<dbReference type="Gene3D" id="3.30.1390.10">
    <property type="match status" value="1"/>
</dbReference>
<evidence type="ECO:0000256" key="2">
    <source>
        <dbReference type="ARBA" id="ARBA00004906"/>
    </source>
</evidence>
<dbReference type="OrthoDB" id="26387at2759"/>
<dbReference type="Gene3D" id="1.10.10.2670">
    <property type="entry name" value="E3 ubiquitin-protein ligase"/>
    <property type="match status" value="1"/>
</dbReference>
<feature type="domain" description="UBR-type" evidence="12">
    <location>
        <begin position="100"/>
        <end position="172"/>
    </location>
</feature>
<reference evidence="13" key="1">
    <citation type="submission" date="2020-11" db="EMBL/GenBank/DDBJ databases">
        <authorList>
            <person name="Tran Van P."/>
        </authorList>
    </citation>
    <scope>NUCLEOTIDE SEQUENCE</scope>
</reference>
<dbReference type="EC" id="2.3.2.27" evidence="10"/>
<evidence type="ECO:0000256" key="8">
    <source>
        <dbReference type="ARBA" id="ARBA00046341"/>
    </source>
</evidence>
<organism evidence="13">
    <name type="scientific">Oppiella nova</name>
    <dbReference type="NCBI Taxonomy" id="334625"/>
    <lineage>
        <taxon>Eukaryota</taxon>
        <taxon>Metazoa</taxon>
        <taxon>Ecdysozoa</taxon>
        <taxon>Arthropoda</taxon>
        <taxon>Chelicerata</taxon>
        <taxon>Arachnida</taxon>
        <taxon>Acari</taxon>
        <taxon>Acariformes</taxon>
        <taxon>Sarcoptiformes</taxon>
        <taxon>Oribatida</taxon>
        <taxon>Brachypylina</taxon>
        <taxon>Oppioidea</taxon>
        <taxon>Oppiidae</taxon>
        <taxon>Oppiella</taxon>
    </lineage>
</organism>
<dbReference type="SUPFAM" id="SSF46785">
    <property type="entry name" value="Winged helix' DNA-binding domain"/>
    <property type="match status" value="1"/>
</dbReference>
<dbReference type="PROSITE" id="PS51157">
    <property type="entry name" value="ZF_UBR"/>
    <property type="match status" value="1"/>
</dbReference>
<dbReference type="FunFam" id="2.10.110.30:FF:000001">
    <property type="entry name" value="E3 ubiquitin-protein ligase UBR2 isoform 1"/>
    <property type="match status" value="1"/>
</dbReference>
<feature type="region of interest" description="Disordered" evidence="11">
    <location>
        <begin position="1018"/>
        <end position="1042"/>
    </location>
</feature>
<dbReference type="InterPro" id="IPR042065">
    <property type="entry name" value="E3_ELL-like"/>
</dbReference>
<evidence type="ECO:0000256" key="3">
    <source>
        <dbReference type="ARBA" id="ARBA00022679"/>
    </source>
</evidence>
<dbReference type="SUPFAM" id="SSF54736">
    <property type="entry name" value="ClpS-like"/>
    <property type="match status" value="1"/>
</dbReference>
<dbReference type="EMBL" id="CAJPVJ010009550">
    <property type="protein sequence ID" value="CAG2172659.1"/>
    <property type="molecule type" value="Genomic_DNA"/>
</dbReference>
<dbReference type="Pfam" id="PF22960">
    <property type="entry name" value="WHD_UBR1"/>
    <property type="match status" value="1"/>
</dbReference>
<evidence type="ECO:0000256" key="4">
    <source>
        <dbReference type="ARBA" id="ARBA00022723"/>
    </source>
</evidence>
<dbReference type="InterPro" id="IPR044046">
    <property type="entry name" value="E3_ligase_UBR-like_C"/>
</dbReference>
<evidence type="ECO:0000256" key="6">
    <source>
        <dbReference type="ARBA" id="ARBA00022786"/>
    </source>
</evidence>
<evidence type="ECO:0000313" key="13">
    <source>
        <dbReference type="EMBL" id="CAD7655472.1"/>
    </source>
</evidence>
<accession>A0A7R9M9C3</accession>
<dbReference type="EMBL" id="OC924375">
    <property type="protein sequence ID" value="CAD7655472.1"/>
    <property type="molecule type" value="Genomic_DNA"/>
</dbReference>
<dbReference type="Pfam" id="PF18995">
    <property type="entry name" value="PRT6_C"/>
    <property type="match status" value="1"/>
</dbReference>
<dbReference type="FunFam" id="3.30.1390.10:FF:000003">
    <property type="entry name" value="E3 ubiquitin-protein ligase UBR2 isoform X1"/>
    <property type="match status" value="1"/>
</dbReference>
<dbReference type="UniPathway" id="UPA00143"/>
<dbReference type="InterPro" id="IPR003769">
    <property type="entry name" value="ClpS_core"/>
</dbReference>
<keyword evidence="7 10" id="KW-0862">Zinc</keyword>
<dbReference type="PANTHER" id="PTHR21497">
    <property type="entry name" value="UBIQUITIN LIGASE E3 ALPHA-RELATED"/>
    <property type="match status" value="1"/>
</dbReference>
<keyword evidence="4 10" id="KW-0479">Metal-binding</keyword>
<dbReference type="InterPro" id="IPR014719">
    <property type="entry name" value="Ribosomal_bL12_C/ClpS-like"/>
</dbReference>
<dbReference type="GO" id="GO:0008270">
    <property type="term" value="F:zinc ion binding"/>
    <property type="evidence" value="ECO:0007669"/>
    <property type="project" value="UniProtKB-UniRule"/>
</dbReference>
<dbReference type="PANTHER" id="PTHR21497:SF24">
    <property type="entry name" value="E3 UBIQUITIN-PROTEIN LIGASE UBR1"/>
    <property type="match status" value="1"/>
</dbReference>
<dbReference type="Gene3D" id="2.10.110.30">
    <property type="match status" value="1"/>
</dbReference>
<comment type="catalytic activity">
    <reaction evidence="1 10">
        <text>S-ubiquitinyl-[E2 ubiquitin-conjugating enzyme]-L-cysteine + [acceptor protein]-L-lysine = [E2 ubiquitin-conjugating enzyme]-L-cysteine + N(6)-ubiquitinyl-[acceptor protein]-L-lysine.</text>
        <dbReference type="EC" id="2.3.2.27"/>
    </reaction>
</comment>
<keyword evidence="14" id="KW-1185">Reference proteome</keyword>
<dbReference type="Proteomes" id="UP000728032">
    <property type="component" value="Unassembled WGS sequence"/>
</dbReference>
<dbReference type="InterPro" id="IPR047507">
    <property type="entry name" value="UBR-box_UBR1"/>
</dbReference>
<dbReference type="InterPro" id="IPR003126">
    <property type="entry name" value="Znf_UBR"/>
</dbReference>
<comment type="function">
    <text evidence="10">Ubiquitin ligase protein which is a component of the N-end rule pathway. Recognizes and binds to proteins bearing specific N-terminal residues that are destabilizing according to the N-end rule, leading to their ubiquitination and subsequent degradation.</text>
</comment>
<evidence type="ECO:0000313" key="14">
    <source>
        <dbReference type="Proteomes" id="UP000728032"/>
    </source>
</evidence>
<dbReference type="InterPro" id="IPR036390">
    <property type="entry name" value="WH_DNA-bd_sf"/>
</dbReference>
<protein>
    <recommendedName>
        <fullName evidence="10">E3 ubiquitin-protein ligase</fullName>
        <ecNumber evidence="10">2.3.2.27</ecNumber>
    </recommendedName>
</protein>
<evidence type="ECO:0000256" key="10">
    <source>
        <dbReference type="RuleBase" id="RU366018"/>
    </source>
</evidence>
<sequence length="1681" mass="192609">MCENEFISDVSTHNTCDEFSQQWLKRHESRVLAVKDFRSHWSRTVPTLFSPAIDSDCLNIHYNEMEARNQLIAPLERFITGVRSPQTIFSVLNQMADPPTLCGRIFKSGEPTYSCRDCGLDPTCVLCVDCFRNSTHKSHRYKMGTSNGGSGFCDCGDKEAWKSNPFCDIHNQTVNPGDSDLNDVLARVPPQYSDLIDKTRLVFKAVLSYCFEILTWNQASRLPEDLVYRDDESSGAEQADTFVTMLFNDEIHTYEQVINTLSRAIDCLPKEAIEYATTIDREGRSIVKCSQSQVCSQVKVAIEKITSRHGSKPLRVDVMHTSVVAHQTFATRLLNWLQEILGYCEAFRYILAEVLMSKDMVNVEGSSSESPLLELIMKADTQLWKSMRNQWHQLFISGLLMESKSKKEFAKLFIRNYGQLMTDFIVDDHDHSMSITSLSVQLFTVPSLAQALIAEENVIVVLLKTFLHECGRHRNHDGKLAFERNQSAIAIFRRAHYILFDLKYILSVKPVEWSDDLRKNFLLGLHTLVDMLKWMQGMDAVVRQVGQHVEFEAEWETGVNLQLRLAPIVGLVIEWCSSDRETLIKSLNYTLKELAEFISNCVTSEWELCGYRADCLDYDVSSMPVTIHLPFSRLVAGLLLQLGKYDLNYNEPNFICGKKPTPVQLIELPLRTQVMIAQFRAGMWRRNGYSLVNQVYFYHNVKLRDEMYDRDILMLQIGAARCEPNEYLIHVLNKFSLLFWAQDNYEGVNRKPEEDYVRQTISLVEEFLGLILIIISERYVPGVGKVTLEERIKKEIIQWLSMAPMTHSELVKYLLPKETIPYDCSIEDIIKEVATFRRPNTPTTGKYELKPEYYKDFNPFFYHYSRQDQSCAEETQMKRKKQKEEELTCCPPPIPPDFAPQFAAITQLIDCDVMLHVIGIVLKRTCNLHAVSFSETQFEKVLHIIGVGLHEETKATIPDFNFAQKCVEKGILQLLEECLNRPIVSRIDIHKDLLKWILKQFNEVLATKKTEFVLKDQKMDETSDKSESNSSAKTKHDRKKNAELAAKRRERIMAQMSALQKSFIAENADFFKDCDAGVSNSDSLMDLTVEPNVVEPIAVGENQRGKSFSTERHTCILCREEQDVSINGRCLVLSAFIQRSTVLSKNRDRKLWNDSDNIDPLFVTSDLYFGPHISTCGHVMHSDCWQNFFDSVLAKERRRPIRYGRHVSFDVDKREFLCPLCECLSNSVIPIIPAIDSESKQTSDKSNISLTNWLMGLHAIVEKANPVWFKDSSLIGESLGDKYVCRFLPHLQEILSNVSVEAKEYLEKLFDEYKERAVLSQELSTSLLDVMKNFSQDVYTTSLLVNPNPEDDRVSLMTYWSCAYTLHSIERMLRLEGKSIFSDLSSRKYNCLKAMVRYIGSSIAVFSDSVMKNHCIRILRYLLGNEAHHSSSSNCCLDLDALSLLISLVITTPSLFLFDNESNSNTKLNSMSLGNVSDKHYINLLIVFNMVQIILTQKTDEYTEEPMETEESNSQSSCSVNKVLQTFYSDVMMASGQTSHKMPNGLQMELFFKLNLLPFLRSVALFFHFLTNVSPPQRLKDCDKSLTPIQEYDILCHYLGLNPKFSVLLESTSMRQLALIWARHPRVNVVINQNTEVESLIEFQPKLIAQPHALNHLVQLPNDYSDLINSVSQFTCPNSEG</sequence>
<keyword evidence="3 10" id="KW-0808">Transferase</keyword>
<dbReference type="SMART" id="SM00396">
    <property type="entry name" value="ZnF_UBR1"/>
    <property type="match status" value="1"/>
</dbReference>
<dbReference type="GO" id="GO:0005737">
    <property type="term" value="C:cytoplasm"/>
    <property type="evidence" value="ECO:0007669"/>
    <property type="project" value="TreeGrafter"/>
</dbReference>
<dbReference type="InterPro" id="IPR055194">
    <property type="entry name" value="UBR1-like_WH"/>
</dbReference>
<keyword evidence="6 10" id="KW-0833">Ubl conjugation pathway</keyword>
<keyword evidence="5 10" id="KW-0863">Zinc-finger</keyword>
<evidence type="ECO:0000259" key="12">
    <source>
        <dbReference type="PROSITE" id="PS51157"/>
    </source>
</evidence>
<dbReference type="CDD" id="cd19678">
    <property type="entry name" value="UBR-box_UBR1"/>
    <property type="match status" value="1"/>
</dbReference>
<comment type="similarity">
    <text evidence="8 10">Belongs to the E3 ubiquitin-protein ligase UBR1-like family.</text>
</comment>
<evidence type="ECO:0000256" key="11">
    <source>
        <dbReference type="SAM" id="MobiDB-lite"/>
    </source>
</evidence>